<dbReference type="AlphaFoldDB" id="H9GN06"/>
<dbReference type="InParanoid" id="H9GN06"/>
<dbReference type="HOGENOM" id="CLU_001570_22_1_1"/>
<feature type="signal peptide" evidence="5">
    <location>
        <begin position="1"/>
        <end position="22"/>
    </location>
</feature>
<dbReference type="Ensembl" id="ENSACAT00000016258.3">
    <property type="protein sequence ID" value="ENSACAP00000015940.3"/>
    <property type="gene ID" value="ENSACAG00000016059.3"/>
</dbReference>
<dbReference type="InterPro" id="IPR001128">
    <property type="entry name" value="Cyt_P450"/>
</dbReference>
<dbReference type="InterPro" id="IPR050182">
    <property type="entry name" value="Cytochrome_P450_fam2"/>
</dbReference>
<dbReference type="GO" id="GO:0005506">
    <property type="term" value="F:iron ion binding"/>
    <property type="evidence" value="ECO:0007669"/>
    <property type="project" value="InterPro"/>
</dbReference>
<accession>H9GN06</accession>
<dbReference type="PRINTS" id="PR00463">
    <property type="entry name" value="EP450I"/>
</dbReference>
<dbReference type="InterPro" id="IPR002401">
    <property type="entry name" value="Cyt_P450_E_grp-I"/>
</dbReference>
<keyword evidence="5" id="KW-0732">Signal</keyword>
<reference evidence="6" key="1">
    <citation type="submission" date="2009-12" db="EMBL/GenBank/DDBJ databases">
        <title>The Genome Sequence of Anolis carolinensis (Green Anole Lizard).</title>
        <authorList>
            <consortium name="The Genome Sequencing Platform"/>
            <person name="Di Palma F."/>
            <person name="Alfoldi J."/>
            <person name="Heiman D."/>
            <person name="Young S."/>
            <person name="Grabherr M."/>
            <person name="Johnson J."/>
            <person name="Lander E.S."/>
            <person name="Lindblad-Toh K."/>
        </authorList>
    </citation>
    <scope>NUCLEOTIDE SEQUENCE [LARGE SCALE GENOMIC DNA]</scope>
    <source>
        <strain evidence="6">JBL SC #1</strain>
    </source>
</reference>
<proteinExistence type="inferred from homology"/>
<dbReference type="GO" id="GO:0016705">
    <property type="term" value="F:oxidoreductase activity, acting on paired donors, with incorporation or reduction of molecular oxygen"/>
    <property type="evidence" value="ECO:0007669"/>
    <property type="project" value="InterPro"/>
</dbReference>
<dbReference type="GO" id="GO:0005789">
    <property type="term" value="C:endoplasmic reticulum membrane"/>
    <property type="evidence" value="ECO:0007669"/>
    <property type="project" value="UniProtKB-SubCell"/>
</dbReference>
<dbReference type="Pfam" id="PF00067">
    <property type="entry name" value="p450"/>
    <property type="match status" value="1"/>
</dbReference>
<reference evidence="6" key="2">
    <citation type="submission" date="2025-08" db="UniProtKB">
        <authorList>
            <consortium name="Ensembl"/>
        </authorList>
    </citation>
    <scope>IDENTIFICATION</scope>
</reference>
<dbReference type="Gene3D" id="1.10.630.10">
    <property type="entry name" value="Cytochrome P450"/>
    <property type="match status" value="1"/>
</dbReference>
<protein>
    <submittedName>
        <fullName evidence="6">Uncharacterized protein</fullName>
    </submittedName>
</protein>
<evidence type="ECO:0000313" key="7">
    <source>
        <dbReference type="Proteomes" id="UP000001646"/>
    </source>
</evidence>
<dbReference type="GO" id="GO:0004497">
    <property type="term" value="F:monooxygenase activity"/>
    <property type="evidence" value="ECO:0007669"/>
    <property type="project" value="UniProtKB-KW"/>
</dbReference>
<comment type="cofactor">
    <cofactor evidence="1">
        <name>heme</name>
        <dbReference type="ChEBI" id="CHEBI:30413"/>
    </cofactor>
</comment>
<evidence type="ECO:0000256" key="3">
    <source>
        <dbReference type="ARBA" id="ARBA00022723"/>
    </source>
</evidence>
<feature type="chain" id="PRO_5045309754" evidence="5">
    <location>
        <begin position="23"/>
        <end position="359"/>
    </location>
</feature>
<sequence>MLSRANFMAAEVLIASFLIANSSFPGWRGKGSCVPPGLPPGPRPLPFLGNALQVDTTDFPRSVEKLSQRYGPIFTLHLGSQRAVVLFGHEVVREALGPRGEDFGGRGGTPILDRTAGGTGIGFSNGETWKQLRSFAAETLRELEAPTEEWIQEEAAFLAERLGSTEGPPCSPARWRASRPRPNVLCSVGCGFRFDYQDPEFLTFLRLLEENARLQTSPMTKLYNVFPALLDHLPGSHQTIFRNTEELKRTIAVKAEAQKEALRPGPPRNFIHAFLLRMEQEKQQQQQQEGVSVFNLQSLVRSTLDLFVAGAESTSLVLQYALMALVKYPKVQGGQPWACCCVMSETLKRFLHSVSSETA</sequence>
<dbReference type="GO" id="GO:0020037">
    <property type="term" value="F:heme binding"/>
    <property type="evidence" value="ECO:0007669"/>
    <property type="project" value="InterPro"/>
</dbReference>
<dbReference type="Bgee" id="ENSACAG00000016059">
    <property type="expression patterns" value="Expressed in lung and 10 other cell types or tissues"/>
</dbReference>
<keyword evidence="7" id="KW-1185">Reference proteome</keyword>
<evidence type="ECO:0000256" key="1">
    <source>
        <dbReference type="ARBA" id="ARBA00001971"/>
    </source>
</evidence>
<keyword evidence="4" id="KW-0408">Iron</keyword>
<dbReference type="SUPFAM" id="SSF48264">
    <property type="entry name" value="Cytochrome P450"/>
    <property type="match status" value="1"/>
</dbReference>
<evidence type="ECO:0000256" key="2">
    <source>
        <dbReference type="ARBA" id="ARBA00010617"/>
    </source>
</evidence>
<dbReference type="eggNOG" id="KOG0156">
    <property type="taxonomic scope" value="Eukaryota"/>
</dbReference>
<organism evidence="6 7">
    <name type="scientific">Anolis carolinensis</name>
    <name type="common">Green anole</name>
    <name type="synonym">American chameleon</name>
    <dbReference type="NCBI Taxonomy" id="28377"/>
    <lineage>
        <taxon>Eukaryota</taxon>
        <taxon>Metazoa</taxon>
        <taxon>Chordata</taxon>
        <taxon>Craniata</taxon>
        <taxon>Vertebrata</taxon>
        <taxon>Euteleostomi</taxon>
        <taxon>Lepidosauria</taxon>
        <taxon>Squamata</taxon>
        <taxon>Bifurcata</taxon>
        <taxon>Unidentata</taxon>
        <taxon>Episquamata</taxon>
        <taxon>Toxicofera</taxon>
        <taxon>Iguania</taxon>
        <taxon>Dactyloidae</taxon>
        <taxon>Anolis</taxon>
    </lineage>
</organism>
<name>H9GN06_ANOCA</name>
<dbReference type="Proteomes" id="UP000001646">
    <property type="component" value="Unplaced"/>
</dbReference>
<evidence type="ECO:0000256" key="4">
    <source>
        <dbReference type="ARBA" id="ARBA00023004"/>
    </source>
</evidence>
<evidence type="ECO:0000313" key="6">
    <source>
        <dbReference type="Ensembl" id="ENSACAP00000015940.3"/>
    </source>
</evidence>
<keyword evidence="3" id="KW-0479">Metal-binding</keyword>
<evidence type="ECO:0000256" key="5">
    <source>
        <dbReference type="SAM" id="SignalP"/>
    </source>
</evidence>
<dbReference type="PANTHER" id="PTHR24300:SF153">
    <property type="entry name" value="CYTOCHROME P450 2G1-LIKE-RELATED"/>
    <property type="match status" value="1"/>
</dbReference>
<reference evidence="6" key="3">
    <citation type="submission" date="2025-09" db="UniProtKB">
        <authorList>
            <consortium name="Ensembl"/>
        </authorList>
    </citation>
    <scope>IDENTIFICATION</scope>
</reference>
<dbReference type="InterPro" id="IPR036396">
    <property type="entry name" value="Cyt_P450_sf"/>
</dbReference>
<dbReference type="STRING" id="28377.ENSACAP00000015940"/>
<comment type="similarity">
    <text evidence="2">Belongs to the cytochrome P450 family.</text>
</comment>
<dbReference type="GeneTree" id="ENSGT00940000155736"/>
<dbReference type="PANTHER" id="PTHR24300">
    <property type="entry name" value="CYTOCHROME P450 508A4-RELATED"/>
    <property type="match status" value="1"/>
</dbReference>